<sequence>MSTASRRPSWGFFSLYCQLCFLSSRLVLVLLLLASWGVQLDESTSSFANPKSQGNSWAPCGFAVEQISAEGDGTTYGSCLACSPTNFVCPPKCQSLIDALYKQCDGVYAPQDLYFDPSKTLNGYWNDYMDVLRVKAARCGCSGGMPVIPTSRSMATTLLLLISSSFLLL</sequence>
<dbReference type="EnsemblProtists" id="PYU1_T002543">
    <property type="protein sequence ID" value="PYU1_T002543"/>
    <property type="gene ID" value="PYU1_G002540"/>
</dbReference>
<protein>
    <submittedName>
        <fullName evidence="2">Uncharacterized protein</fullName>
    </submittedName>
</protein>
<dbReference type="HOGENOM" id="CLU_134744_0_0_1"/>
<evidence type="ECO:0000313" key="2">
    <source>
        <dbReference type="EnsemblProtists" id="PYU1_T002543"/>
    </source>
</evidence>
<keyword evidence="1" id="KW-0812">Transmembrane</keyword>
<dbReference type="AlphaFoldDB" id="K3WC52"/>
<organism evidence="2 3">
    <name type="scientific">Globisporangium ultimum (strain ATCC 200006 / CBS 805.95 / DAOM BR144)</name>
    <name type="common">Pythium ultimum</name>
    <dbReference type="NCBI Taxonomy" id="431595"/>
    <lineage>
        <taxon>Eukaryota</taxon>
        <taxon>Sar</taxon>
        <taxon>Stramenopiles</taxon>
        <taxon>Oomycota</taxon>
        <taxon>Peronosporomycetes</taxon>
        <taxon>Pythiales</taxon>
        <taxon>Pythiaceae</taxon>
        <taxon>Globisporangium</taxon>
    </lineage>
</organism>
<dbReference type="Proteomes" id="UP000019132">
    <property type="component" value="Unassembled WGS sequence"/>
</dbReference>
<keyword evidence="1" id="KW-0472">Membrane</keyword>
<dbReference type="VEuPathDB" id="FungiDB:PYU1_G002540"/>
<evidence type="ECO:0000256" key="1">
    <source>
        <dbReference type="SAM" id="Phobius"/>
    </source>
</evidence>
<keyword evidence="3" id="KW-1185">Reference proteome</keyword>
<reference evidence="3" key="2">
    <citation type="submission" date="2010-04" db="EMBL/GenBank/DDBJ databases">
        <authorList>
            <person name="Buell R."/>
            <person name="Hamilton J."/>
            <person name="Hostetler J."/>
        </authorList>
    </citation>
    <scope>NUCLEOTIDE SEQUENCE [LARGE SCALE GENOMIC DNA]</scope>
    <source>
        <strain evidence="3">DAOM:BR144</strain>
    </source>
</reference>
<dbReference type="eggNOG" id="ENOG502S4KE">
    <property type="taxonomic scope" value="Eukaryota"/>
</dbReference>
<feature type="transmembrane region" description="Helical" evidence="1">
    <location>
        <begin position="12"/>
        <end position="36"/>
    </location>
</feature>
<evidence type="ECO:0000313" key="3">
    <source>
        <dbReference type="Proteomes" id="UP000019132"/>
    </source>
</evidence>
<accession>K3WC52</accession>
<dbReference type="InParanoid" id="K3WC52"/>
<name>K3WC52_GLOUD</name>
<keyword evidence="1" id="KW-1133">Transmembrane helix</keyword>
<reference evidence="2" key="3">
    <citation type="submission" date="2014-11" db="UniProtKB">
        <authorList>
            <consortium name="EnsemblProtists"/>
        </authorList>
    </citation>
    <scope>IDENTIFICATION</scope>
    <source>
        <strain evidence="2">DAOM BR144</strain>
    </source>
</reference>
<proteinExistence type="predicted"/>
<reference evidence="3" key="1">
    <citation type="journal article" date="2010" name="Genome Biol.">
        <title>Genome sequence of the necrotrophic plant pathogen Pythium ultimum reveals original pathogenicity mechanisms and effector repertoire.</title>
        <authorList>
            <person name="Levesque C.A."/>
            <person name="Brouwer H."/>
            <person name="Cano L."/>
            <person name="Hamilton J.P."/>
            <person name="Holt C."/>
            <person name="Huitema E."/>
            <person name="Raffaele S."/>
            <person name="Robideau G.P."/>
            <person name="Thines M."/>
            <person name="Win J."/>
            <person name="Zerillo M.M."/>
            <person name="Beakes G.W."/>
            <person name="Boore J.L."/>
            <person name="Busam D."/>
            <person name="Dumas B."/>
            <person name="Ferriera S."/>
            <person name="Fuerstenberg S.I."/>
            <person name="Gachon C.M."/>
            <person name="Gaulin E."/>
            <person name="Govers F."/>
            <person name="Grenville-Briggs L."/>
            <person name="Horner N."/>
            <person name="Hostetler J."/>
            <person name="Jiang R.H."/>
            <person name="Johnson J."/>
            <person name="Krajaejun T."/>
            <person name="Lin H."/>
            <person name="Meijer H.J."/>
            <person name="Moore B."/>
            <person name="Morris P."/>
            <person name="Phuntmart V."/>
            <person name="Puiu D."/>
            <person name="Shetty J."/>
            <person name="Stajich J.E."/>
            <person name="Tripathy S."/>
            <person name="Wawra S."/>
            <person name="van West P."/>
            <person name="Whitty B.R."/>
            <person name="Coutinho P.M."/>
            <person name="Henrissat B."/>
            <person name="Martin F."/>
            <person name="Thomas P.D."/>
            <person name="Tyler B.M."/>
            <person name="De Vries R.P."/>
            <person name="Kamoun S."/>
            <person name="Yandell M."/>
            <person name="Tisserat N."/>
            <person name="Buell C.R."/>
        </authorList>
    </citation>
    <scope>NUCLEOTIDE SEQUENCE</scope>
    <source>
        <strain evidence="3">DAOM:BR144</strain>
    </source>
</reference>